<organism evidence="1 2">
    <name type="scientific">Gemella morbillorum</name>
    <dbReference type="NCBI Taxonomy" id="29391"/>
    <lineage>
        <taxon>Bacteria</taxon>
        <taxon>Bacillati</taxon>
        <taxon>Bacillota</taxon>
        <taxon>Bacilli</taxon>
        <taxon>Bacillales</taxon>
        <taxon>Gemellaceae</taxon>
        <taxon>Gemella</taxon>
    </lineage>
</organism>
<accession>A0A2X4N5Y8</accession>
<protein>
    <submittedName>
        <fullName evidence="1">Uncharacterized protein</fullName>
    </submittedName>
</protein>
<evidence type="ECO:0000313" key="1">
    <source>
        <dbReference type="EMBL" id="QGS08444.1"/>
    </source>
</evidence>
<dbReference type="GeneID" id="93208376"/>
<dbReference type="RefSeq" id="WP_004633453.1">
    <property type="nucleotide sequence ID" value="NZ_CP046314.1"/>
</dbReference>
<dbReference type="AlphaFoldDB" id="A0A2X4N5Y8"/>
<evidence type="ECO:0000313" key="2">
    <source>
        <dbReference type="Proteomes" id="UP000425411"/>
    </source>
</evidence>
<sequence length="52" mass="6344">MEKVSEKKLETILEKILLEWRFIGLSKEKLEEKVISRYKEVESYEVRNKKSE</sequence>
<name>A0A2X4N5Y8_9BACL</name>
<proteinExistence type="predicted"/>
<reference evidence="1 2" key="1">
    <citation type="submission" date="2019-11" db="EMBL/GenBank/DDBJ databases">
        <title>FDA dAtabase for Regulatory Grade micrObial Sequences (FDA-ARGOS): Supporting development and validation of Infectious Disease Dx tests.</title>
        <authorList>
            <person name="Turner S."/>
            <person name="Byrd R."/>
            <person name="Tallon L."/>
            <person name="Sadzewicz L."/>
            <person name="Vavikolanu K."/>
            <person name="Mehta A."/>
            <person name="Aluvathingal J."/>
            <person name="Nadendla S."/>
            <person name="Myers T."/>
            <person name="Yan Y."/>
            <person name="Sichtig H."/>
        </authorList>
    </citation>
    <scope>NUCLEOTIDE SEQUENCE [LARGE SCALE GENOMIC DNA]</scope>
    <source>
        <strain evidence="1 2">FDAARGOS_741</strain>
    </source>
</reference>
<keyword evidence="2" id="KW-1185">Reference proteome</keyword>
<gene>
    <name evidence="1" type="ORF">FOC49_00420</name>
</gene>
<dbReference type="Proteomes" id="UP000425411">
    <property type="component" value="Chromosome"/>
</dbReference>
<dbReference type="EMBL" id="CP046314">
    <property type="protein sequence ID" value="QGS08444.1"/>
    <property type="molecule type" value="Genomic_DNA"/>
</dbReference>